<dbReference type="SUPFAM" id="SSF56219">
    <property type="entry name" value="DNase I-like"/>
    <property type="match status" value="1"/>
</dbReference>
<sequence>MTEPSALPRSHGRIKPKGLSLISFNIRGLRNNLPELKLFLKDREADFLLLQETNLKHTDNKGLSIKNYSLLRNDRHDRRGGGTAIYYKKTLHCSLIDTPQLTNMEATLCRISMTGHQSLVIASCYIPPKNLPLKDDFEAILSQSNSVIMFGDFNSKHTEWTCRTINTNGRILRDITQSLDLTVFSPLGATHYPDNTDYNPDVLDFALLKGVSLNLRSIETLDDIGSDHRPVSLILGHQPPPIITTKTFTNWKGFKDSLAKAMDSHDSPNYLSSDLDLDSPVKIDTAVESLSTLIKSSLKENERVVPVANTNGLPLYISNILKAKKAAFRRAAKYPTPEYRHTANRLQRKLRSHLYEFRELQRSELMENISPSHTAYYQMARALRIDATTHTPPLSRPDGTVAFEDDEKAECFADSIAAQCSPSSQPVDPSHIQEVEDEVRRRNSPPTTSDPITVSNDEISSLIKGLKPKKSPGADGISNQALKYFPEQVLTLLAIIFNACFNLSYFPTSWKEAIVIGIPKPGKPLNLPSSHRPISLLKAMGKLFERVIQNRMRRHLFPTDGDPIVIPHQFGFRAKHSCPQQVHRIVEYILSGFYPRRLKTIAVFFDIAKAFDRVWHEGLIFKLYRIGLSDRLVRLVASYLQHRTFRFRHEGTLSSQRPIKAGVPQGSVLAPLLYILYTNDIPIPSNGVQLSLFADDTALYFKSPRISSARNKIQKSVDDLGDWFQKWRIDVNPEKSSAVQFDIKRRRNKNKKNTPPIRMLGTPVPWHMSAKYLGVTLDYRLTFESHVKRVTRLARFYLGRLNSMLGRHSKMSLRNKRTLYKVCIRPVMTYSAPIFAHANDKIINELQVVQNLFCRRATNAPWYVRNADLHRDLEIPTIQQCLKKFSENFFKVSESHTNTLIREAVTYTAPLPSRYSVRRPRNTLLDPPNKLSNDLNCLLAAQANPN</sequence>
<comment type="caution">
    <text evidence="3">The sequence shown here is derived from an EMBL/GenBank/DDBJ whole genome shotgun (WGS) entry which is preliminary data.</text>
</comment>
<dbReference type="Gene3D" id="3.60.10.10">
    <property type="entry name" value="Endonuclease/exonuclease/phosphatase"/>
    <property type="match status" value="1"/>
</dbReference>
<name>A0AAV1L0P2_9NEOP</name>
<dbReference type="PANTHER" id="PTHR36688:SF2">
    <property type="entry name" value="ENDONUCLEASE_EXONUCLEASE_PHOSPHATASE DOMAIN-CONTAINING PROTEIN"/>
    <property type="match status" value="1"/>
</dbReference>
<evidence type="ECO:0000259" key="2">
    <source>
        <dbReference type="PROSITE" id="PS50878"/>
    </source>
</evidence>
<accession>A0AAV1L0P2</accession>
<proteinExistence type="predicted"/>
<dbReference type="Pfam" id="PF00078">
    <property type="entry name" value="RVT_1"/>
    <property type="match status" value="1"/>
</dbReference>
<dbReference type="Pfam" id="PF03372">
    <property type="entry name" value="Exo_endo_phos"/>
    <property type="match status" value="1"/>
</dbReference>
<protein>
    <recommendedName>
        <fullName evidence="2">Reverse transcriptase domain-containing protein</fullName>
    </recommendedName>
</protein>
<dbReference type="AlphaFoldDB" id="A0AAV1L0P2"/>
<organism evidence="3 4">
    <name type="scientific">Parnassius mnemosyne</name>
    <name type="common">clouded apollo</name>
    <dbReference type="NCBI Taxonomy" id="213953"/>
    <lineage>
        <taxon>Eukaryota</taxon>
        <taxon>Metazoa</taxon>
        <taxon>Ecdysozoa</taxon>
        <taxon>Arthropoda</taxon>
        <taxon>Hexapoda</taxon>
        <taxon>Insecta</taxon>
        <taxon>Pterygota</taxon>
        <taxon>Neoptera</taxon>
        <taxon>Endopterygota</taxon>
        <taxon>Lepidoptera</taxon>
        <taxon>Glossata</taxon>
        <taxon>Ditrysia</taxon>
        <taxon>Papilionoidea</taxon>
        <taxon>Papilionidae</taxon>
        <taxon>Parnassiinae</taxon>
        <taxon>Parnassini</taxon>
        <taxon>Parnassius</taxon>
        <taxon>Driopa</taxon>
    </lineage>
</organism>
<dbReference type="InterPro" id="IPR036691">
    <property type="entry name" value="Endo/exonu/phosph_ase_sf"/>
</dbReference>
<gene>
    <name evidence="3" type="ORF">PARMNEM_LOCUS9420</name>
</gene>
<dbReference type="InterPro" id="IPR005135">
    <property type="entry name" value="Endo/exonuclease/phosphatase"/>
</dbReference>
<dbReference type="InterPro" id="IPR052560">
    <property type="entry name" value="RdDP_mobile_element"/>
</dbReference>
<dbReference type="InterPro" id="IPR000477">
    <property type="entry name" value="RT_dom"/>
</dbReference>
<keyword evidence="4" id="KW-1185">Reference proteome</keyword>
<dbReference type="PANTHER" id="PTHR36688">
    <property type="entry name" value="ENDO/EXONUCLEASE/PHOSPHATASE DOMAIN-CONTAINING PROTEIN"/>
    <property type="match status" value="1"/>
</dbReference>
<feature type="compositionally biased region" description="Polar residues" evidence="1">
    <location>
        <begin position="444"/>
        <end position="454"/>
    </location>
</feature>
<dbReference type="EMBL" id="CAVLGL010000082">
    <property type="protein sequence ID" value="CAK1588831.1"/>
    <property type="molecule type" value="Genomic_DNA"/>
</dbReference>
<evidence type="ECO:0000313" key="3">
    <source>
        <dbReference type="EMBL" id="CAK1588831.1"/>
    </source>
</evidence>
<feature type="domain" description="Reverse transcriptase" evidence="2">
    <location>
        <begin position="499"/>
        <end position="777"/>
    </location>
</feature>
<reference evidence="3 4" key="1">
    <citation type="submission" date="2023-11" db="EMBL/GenBank/DDBJ databases">
        <authorList>
            <person name="Hedman E."/>
            <person name="Englund M."/>
            <person name="Stromberg M."/>
            <person name="Nyberg Akerstrom W."/>
            <person name="Nylinder S."/>
            <person name="Jareborg N."/>
            <person name="Kallberg Y."/>
            <person name="Kronander E."/>
        </authorList>
    </citation>
    <scope>NUCLEOTIDE SEQUENCE [LARGE SCALE GENOMIC DNA]</scope>
</reference>
<dbReference type="PROSITE" id="PS50878">
    <property type="entry name" value="RT_POL"/>
    <property type="match status" value="1"/>
</dbReference>
<evidence type="ECO:0000256" key="1">
    <source>
        <dbReference type="SAM" id="MobiDB-lite"/>
    </source>
</evidence>
<dbReference type="CDD" id="cd01650">
    <property type="entry name" value="RT_nLTR_like"/>
    <property type="match status" value="1"/>
</dbReference>
<evidence type="ECO:0000313" key="4">
    <source>
        <dbReference type="Proteomes" id="UP001314205"/>
    </source>
</evidence>
<dbReference type="GO" id="GO:0003824">
    <property type="term" value="F:catalytic activity"/>
    <property type="evidence" value="ECO:0007669"/>
    <property type="project" value="InterPro"/>
</dbReference>
<feature type="region of interest" description="Disordered" evidence="1">
    <location>
        <begin position="420"/>
        <end position="454"/>
    </location>
</feature>
<feature type="compositionally biased region" description="Basic and acidic residues" evidence="1">
    <location>
        <begin position="431"/>
        <end position="441"/>
    </location>
</feature>
<dbReference type="Proteomes" id="UP001314205">
    <property type="component" value="Unassembled WGS sequence"/>
</dbReference>